<evidence type="ECO:0000313" key="6">
    <source>
        <dbReference type="Proteomes" id="UP001319200"/>
    </source>
</evidence>
<evidence type="ECO:0000259" key="4">
    <source>
        <dbReference type="Pfam" id="PF20041"/>
    </source>
</evidence>
<feature type="compositionally biased region" description="Basic and acidic residues" evidence="1">
    <location>
        <begin position="1748"/>
        <end position="1770"/>
    </location>
</feature>
<proteinExistence type="predicted"/>
<keyword evidence="6" id="KW-1185">Reference proteome</keyword>
<evidence type="ECO:0000313" key="5">
    <source>
        <dbReference type="EMBL" id="MBT1699193.1"/>
    </source>
</evidence>
<keyword evidence="2" id="KW-0732">Signal</keyword>
<gene>
    <name evidence="5" type="ORF">KK083_20015</name>
</gene>
<feature type="signal peptide" evidence="2">
    <location>
        <begin position="1"/>
        <end position="23"/>
    </location>
</feature>
<accession>A0AAP2DPX2</accession>
<evidence type="ECO:0000259" key="3">
    <source>
        <dbReference type="Pfam" id="PF19081"/>
    </source>
</evidence>
<dbReference type="Gene3D" id="2.180.10.10">
    <property type="entry name" value="RHS repeat-associated core"/>
    <property type="match status" value="2"/>
</dbReference>
<dbReference type="EMBL" id="JAHESF010000022">
    <property type="protein sequence ID" value="MBT1699193.1"/>
    <property type="molecule type" value="Genomic_DNA"/>
</dbReference>
<dbReference type="InterPro" id="IPR022385">
    <property type="entry name" value="Rhs_assc_core"/>
</dbReference>
<dbReference type="NCBIfam" id="TIGR03696">
    <property type="entry name" value="Rhs_assc_core"/>
    <property type="match status" value="1"/>
</dbReference>
<feature type="domain" description="DUF6443" evidence="4">
    <location>
        <begin position="491"/>
        <end position="617"/>
    </location>
</feature>
<dbReference type="Pfam" id="PF19081">
    <property type="entry name" value="Ig_7"/>
    <property type="match status" value="1"/>
</dbReference>
<dbReference type="InterPro" id="IPR045619">
    <property type="entry name" value="DUF6443"/>
</dbReference>
<organism evidence="5 6">
    <name type="scientific">Chryseosolibacter histidini</name>
    <dbReference type="NCBI Taxonomy" id="2782349"/>
    <lineage>
        <taxon>Bacteria</taxon>
        <taxon>Pseudomonadati</taxon>
        <taxon>Bacteroidota</taxon>
        <taxon>Cytophagia</taxon>
        <taxon>Cytophagales</taxon>
        <taxon>Chryseotaleaceae</taxon>
        <taxon>Chryseosolibacter</taxon>
    </lineage>
</organism>
<protein>
    <submittedName>
        <fullName evidence="5">RHS repeat-associated core domain-containing protein</fullName>
    </submittedName>
</protein>
<dbReference type="Pfam" id="PF20041">
    <property type="entry name" value="DUF6443"/>
    <property type="match status" value="1"/>
</dbReference>
<dbReference type="Proteomes" id="UP001319200">
    <property type="component" value="Unassembled WGS sequence"/>
</dbReference>
<dbReference type="InterPro" id="IPR044023">
    <property type="entry name" value="Ig_7"/>
</dbReference>
<comment type="caution">
    <text evidence="5">The sequence shown here is derived from an EMBL/GenBank/DDBJ whole genome shotgun (WGS) entry which is preliminary data.</text>
</comment>
<evidence type="ECO:0000256" key="1">
    <source>
        <dbReference type="SAM" id="MobiDB-lite"/>
    </source>
</evidence>
<name>A0AAP2DPX2_9BACT</name>
<reference evidence="5 6" key="1">
    <citation type="submission" date="2021-05" db="EMBL/GenBank/DDBJ databases">
        <title>A Polyphasic approach of four new species of the genus Ohtaekwangia: Ohtaekwangia histidinii sp. nov., Ohtaekwangia cretensis sp. nov., Ohtaekwangia indiensis sp. nov., Ohtaekwangia reichenbachii sp. nov. from diverse environment.</title>
        <authorList>
            <person name="Octaviana S."/>
        </authorList>
    </citation>
    <scope>NUCLEOTIDE SEQUENCE [LARGE SCALE GENOMIC DNA]</scope>
    <source>
        <strain evidence="5 6">PWU4</strain>
    </source>
</reference>
<dbReference type="RefSeq" id="WP_254166879.1">
    <property type="nucleotide sequence ID" value="NZ_JAHESF010000022.1"/>
</dbReference>
<sequence length="1791" mass="198085">MNSSKVIKVMAVLMLAMTQVVMAQHISGAGQVCAGRAYTYTATGITGDIIWSAQGGTFVDEPIGSRVTVIWNSSGKLTASGSVEVLAKDLNTAAPPPTKNFATMSVYKMSGGTTSIGPSSSLTGGQQEQSLQQAESSEGVAAMTVLSACGSYSGMVTLSYFSGPIVRWEKSYDQVSWQSISNTSSTYQFSATQTTYFRAVIGNVYCELYSTSAAIYITPPPVVSVTSASGCRGDQVILRASYSNAEGYRWYTSPSGGSPFAYTESVTTPALSGNITYWVSAVKGCEGPRVAVTATMHPDVTPAPQPTIVQECGYTMLNYWPIGGPYYWQSSPDGRSTSQETSYYRADYSDAYYVRRRDGTTGCWSPATTVQVSVRPAPPTPSVFDVEEYLYCKWVMLAVSRDLPTFGTEYYWQSSADGTDMVKARWIEVTAPGTYYLRARSSDGCWSTGSAAYVVTSIPQPVSCLGSQNMNYVVTNNIRKKGVRLESEVPMLAAGENAQTIAYTDGFGRTMQLLTPQASPAKKDVVQIHAYDRFGRESRRYLPYVAVSDDGKFKTNGPSEQLSFYSSTVATADRRAGTAVPWAETVFETSPLNRVTEQGAPGESWQVGSATVKNKVQTNEANQVRSWSYNLSTGQCASPGYYGAGELTVEEITDENGFKTWNFSDRQQRTVLVKKEVNAGEQTFTYYVYDLFSQLRMVIQPEGVKALPTSGAWTPDAAFISKWCFTYQYDRYGRVSTKKVPGAEPVHVVYNKRDQVILSQDGNQRLRNEWAFTRFDALNRPIMSGIYTHASAVTQQQMQQAADDHAVQYETRTAANYPAQHGYTTTGFPVLNAGNSVIHTVQYYDDYNFDNDPATTEPRFVTSGLAVDPVPDYRVTGKATGMKVAVPATGQMLLNVYFYDRKGNLIQQQQDNHLQGIDIITDLYDFAGQRLQSRHVHQGDGTSLAQNRFYEYDHAGRLTALKHQVNTGVPVTLASYVYNALGQQVEKKLHSVSGNNHLQKVDYRYNIRGWLRSINDRTLSEPSDLFGMELVYNEPPVISASTRQYNGNIAELIFNDRVLNRFSGYAFEYDRLGRMHTATHNGVNSAGNFISGAYSENGIRYDLNGNMLSLTRNVAGRAESFDYTYAGNSLMRHDLVTDNDAGEAEFTYDANGNMIANSNKDIESITYNHLNLTDAVVVTDKGEVHYSYDALGTRLSKTVVDSTGAITTRHYVKGIEYNENGQIEHFSTEEGRVVMKTSVPEYQYYLKDHLGNIRVTFTSAPETFSATATLEKLNAKQEQGKFLHLDEAVKVNYALFDHTQQGASHYAARLNGTQQERIGLAKSLSVMTGDVIRMQVFAKYLDPEQANWTTALNNFMATVAAGTAPAGTVVDGGAAGSIGDVVFPFDGLMDKSGSTGAGPRAYLNYIVFDRSFNYRNAGFVKLSTNAKENGSGVAHERLSKELAITEPGYVYIYLSNENDTPVEVYFDDFTVENINSMIVSSDEYYPFGQAFNSFSRENSVDQHYRFNGKERQTELGLNWDDFGARMYDPEMARWNVLDPQADKAPAWTPFRFAFNNPVRYGDPDGNFEMSTTIYNRYSISNTITNLPHIYKNKSSEFKAILQKHSGLNEKQTLAILEPGQGPRIESSGENSWSRGQSTYARFSGLPSADAKPSIVMSVSEVLSEKNVASKDVGANRLFYEAILFAQAVKYGILKKWSNGDAGYFKKTNDPLLNAVLGMHQTIILNTYEQEREKEAEAFLEEAYGIRTRDGNGKSLLNDREKTLEDIKKSQAEGAHPGTQPNPPDDEKIKKP</sequence>
<feature type="domain" description="Ig-like" evidence="3">
    <location>
        <begin position="221"/>
        <end position="298"/>
    </location>
</feature>
<evidence type="ECO:0000256" key="2">
    <source>
        <dbReference type="SAM" id="SignalP"/>
    </source>
</evidence>
<feature type="region of interest" description="Disordered" evidence="1">
    <location>
        <begin position="1748"/>
        <end position="1791"/>
    </location>
</feature>
<feature type="chain" id="PRO_5043021427" evidence="2">
    <location>
        <begin position="24"/>
        <end position="1791"/>
    </location>
</feature>